<comment type="caution">
    <text evidence="10">The sequence shown here is derived from an EMBL/GenBank/DDBJ whole genome shotgun (WGS) entry which is preliminary data.</text>
</comment>
<gene>
    <name evidence="10" type="ORF">Tsubulata_021257</name>
</gene>
<accession>A0A9Q0FA98</accession>
<comment type="similarity">
    <text evidence="7">Belongs to the bacterial ribosomal protein bS18 family.</text>
</comment>
<sequence length="348" mass="38597">MTRTLKPNPSIRSKSLFFLTLSLVTLLANSTNPPPGLISPSAAPFPPPPSPSRGQADAGRRSRAPSSPHAAVFFGFADHYESTEMRIVSRRVLWSVNNCLSRQSQAPALARALSSRPAFGIQTGPWQSHDGSSESVDQFERRIFGESSRTGSNSDSFFQKLDRLQKSRRTNLMSDGEEMDELDESFNTLSDGMDGELKKAATFFEVDEEELGSEGYTFRPDMSFEPGGTYETRDLDLTKPGVYKPPIRDDLNVTTEEVLAKADFRNVAFLANFITEAGIIIKRSKTGISAKAQRKIAREIKTARAFGLMPFTTMGTKSFAFGVNMENQDADYQYEIANADYVDEEEPH</sequence>
<keyword evidence="1" id="KW-0699">rRNA-binding</keyword>
<organism evidence="10 11">
    <name type="scientific">Turnera subulata</name>
    <dbReference type="NCBI Taxonomy" id="218843"/>
    <lineage>
        <taxon>Eukaryota</taxon>
        <taxon>Viridiplantae</taxon>
        <taxon>Streptophyta</taxon>
        <taxon>Embryophyta</taxon>
        <taxon>Tracheophyta</taxon>
        <taxon>Spermatophyta</taxon>
        <taxon>Magnoliopsida</taxon>
        <taxon>eudicotyledons</taxon>
        <taxon>Gunneridae</taxon>
        <taxon>Pentapetalae</taxon>
        <taxon>rosids</taxon>
        <taxon>fabids</taxon>
        <taxon>Malpighiales</taxon>
        <taxon>Passifloraceae</taxon>
        <taxon>Turnera</taxon>
    </lineage>
</organism>
<dbReference type="GO" id="GO:0003735">
    <property type="term" value="F:structural constituent of ribosome"/>
    <property type="evidence" value="ECO:0007669"/>
    <property type="project" value="InterPro"/>
</dbReference>
<reference evidence="10" key="2">
    <citation type="journal article" date="2023" name="Plants (Basel)">
        <title>Annotation of the Turnera subulata (Passifloraceae) Draft Genome Reveals the S-Locus Evolved after the Divergence of Turneroideae from Passifloroideae in a Stepwise Manner.</title>
        <authorList>
            <person name="Henning P.M."/>
            <person name="Roalson E.H."/>
            <person name="Mir W."/>
            <person name="McCubbin A.G."/>
            <person name="Shore J.S."/>
        </authorList>
    </citation>
    <scope>NUCLEOTIDE SEQUENCE</scope>
    <source>
        <strain evidence="10">F60SS</strain>
    </source>
</reference>
<keyword evidence="2" id="KW-0694">RNA-binding</keyword>
<evidence type="ECO:0000256" key="5">
    <source>
        <dbReference type="ARBA" id="ARBA00035266"/>
    </source>
</evidence>
<evidence type="ECO:0000256" key="2">
    <source>
        <dbReference type="ARBA" id="ARBA00022884"/>
    </source>
</evidence>
<feature type="compositionally biased region" description="Pro residues" evidence="8">
    <location>
        <begin position="35"/>
        <end position="51"/>
    </location>
</feature>
<evidence type="ECO:0000256" key="1">
    <source>
        <dbReference type="ARBA" id="ARBA00022730"/>
    </source>
</evidence>
<dbReference type="PRINTS" id="PR00974">
    <property type="entry name" value="RIBOSOMALS18"/>
</dbReference>
<dbReference type="PANTHER" id="PTHR13479:SF65">
    <property type="entry name" value="F10K1.8 PROTEIN"/>
    <property type="match status" value="1"/>
</dbReference>
<dbReference type="EMBL" id="JAKUCV010006333">
    <property type="protein sequence ID" value="KAJ4827783.1"/>
    <property type="molecule type" value="Genomic_DNA"/>
</dbReference>
<evidence type="ECO:0000313" key="11">
    <source>
        <dbReference type="Proteomes" id="UP001141552"/>
    </source>
</evidence>
<keyword evidence="11" id="KW-1185">Reference proteome</keyword>
<dbReference type="NCBIfam" id="TIGR00165">
    <property type="entry name" value="S18"/>
    <property type="match status" value="1"/>
</dbReference>
<dbReference type="Proteomes" id="UP001141552">
    <property type="component" value="Unassembled WGS sequence"/>
</dbReference>
<evidence type="ECO:0000256" key="4">
    <source>
        <dbReference type="ARBA" id="ARBA00023274"/>
    </source>
</evidence>
<dbReference type="OrthoDB" id="21463at2759"/>
<evidence type="ECO:0000256" key="7">
    <source>
        <dbReference type="RuleBase" id="RU003910"/>
    </source>
</evidence>
<dbReference type="AlphaFoldDB" id="A0A9Q0FA98"/>
<feature type="signal peptide" evidence="9">
    <location>
        <begin position="1"/>
        <end position="30"/>
    </location>
</feature>
<reference evidence="10" key="1">
    <citation type="submission" date="2022-02" db="EMBL/GenBank/DDBJ databases">
        <authorList>
            <person name="Henning P.M."/>
            <person name="McCubbin A.G."/>
            <person name="Shore J.S."/>
        </authorList>
    </citation>
    <scope>NUCLEOTIDE SEQUENCE</scope>
    <source>
        <strain evidence="10">F60SS</strain>
        <tissue evidence="10">Leaves</tissue>
    </source>
</reference>
<dbReference type="InterPro" id="IPR001648">
    <property type="entry name" value="Ribosomal_bS18"/>
</dbReference>
<dbReference type="GO" id="GO:0005763">
    <property type="term" value="C:mitochondrial small ribosomal subunit"/>
    <property type="evidence" value="ECO:0007669"/>
    <property type="project" value="TreeGrafter"/>
</dbReference>
<dbReference type="InterPro" id="IPR036870">
    <property type="entry name" value="Ribosomal_bS18_sf"/>
</dbReference>
<protein>
    <recommendedName>
        <fullName evidence="5">Small ribosomal subunit protein bS18c</fullName>
    </recommendedName>
    <alternativeName>
        <fullName evidence="6">30S ribosomal protein S18, chloroplastic</fullName>
    </alternativeName>
</protein>
<feature type="region of interest" description="Disordered" evidence="8">
    <location>
        <begin position="35"/>
        <end position="66"/>
    </location>
</feature>
<dbReference type="Pfam" id="PF01084">
    <property type="entry name" value="Ribosomal_S18"/>
    <property type="match status" value="1"/>
</dbReference>
<evidence type="ECO:0000256" key="9">
    <source>
        <dbReference type="SAM" id="SignalP"/>
    </source>
</evidence>
<dbReference type="SUPFAM" id="SSF46911">
    <property type="entry name" value="Ribosomal protein S18"/>
    <property type="match status" value="1"/>
</dbReference>
<dbReference type="GO" id="GO:0006412">
    <property type="term" value="P:translation"/>
    <property type="evidence" value="ECO:0007669"/>
    <property type="project" value="InterPro"/>
</dbReference>
<evidence type="ECO:0000256" key="3">
    <source>
        <dbReference type="ARBA" id="ARBA00022980"/>
    </source>
</evidence>
<keyword evidence="4 7" id="KW-0687">Ribonucleoprotein</keyword>
<name>A0A9Q0FA98_9ROSI</name>
<feature type="chain" id="PRO_5040127320" description="Small ribosomal subunit protein bS18c" evidence="9">
    <location>
        <begin position="31"/>
        <end position="348"/>
    </location>
</feature>
<dbReference type="GO" id="GO:0070181">
    <property type="term" value="F:small ribosomal subunit rRNA binding"/>
    <property type="evidence" value="ECO:0007669"/>
    <property type="project" value="TreeGrafter"/>
</dbReference>
<dbReference type="PANTHER" id="PTHR13479">
    <property type="entry name" value="30S RIBOSOMAL PROTEIN S18"/>
    <property type="match status" value="1"/>
</dbReference>
<evidence type="ECO:0000313" key="10">
    <source>
        <dbReference type="EMBL" id="KAJ4827783.1"/>
    </source>
</evidence>
<keyword evidence="3 7" id="KW-0689">Ribosomal protein</keyword>
<evidence type="ECO:0000256" key="6">
    <source>
        <dbReference type="ARBA" id="ARBA00035368"/>
    </source>
</evidence>
<evidence type="ECO:0000256" key="8">
    <source>
        <dbReference type="SAM" id="MobiDB-lite"/>
    </source>
</evidence>
<proteinExistence type="inferred from homology"/>
<keyword evidence="9" id="KW-0732">Signal</keyword>
<dbReference type="Gene3D" id="4.10.640.10">
    <property type="entry name" value="Ribosomal protein S18"/>
    <property type="match status" value="1"/>
</dbReference>